<name>Q19Q33_9DIPT</name>
<protein>
    <submittedName>
        <fullName evidence="1">CG5567-like</fullName>
    </submittedName>
</protein>
<dbReference type="SUPFAM" id="SSF56784">
    <property type="entry name" value="HAD-like"/>
    <property type="match status" value="1"/>
</dbReference>
<dbReference type="GO" id="GO:0005737">
    <property type="term" value="C:cytoplasm"/>
    <property type="evidence" value="ECO:0007669"/>
    <property type="project" value="TreeGrafter"/>
</dbReference>
<reference evidence="1" key="1">
    <citation type="journal article" date="2009" name="J. Comp. Physiol. B">
        <title>Dehydration, rehydration, and overhydration alter patterns of gene expression in the Antarctic midge, Belgica antarctica.</title>
        <authorList>
            <person name="Lopez-Martinez G."/>
            <person name="Benoit J.B."/>
            <person name="Rinehart J.P."/>
            <person name="Elnitsky M.A."/>
            <person name="Lee R.E.Jr."/>
            <person name="Denlinger D.L."/>
        </authorList>
    </citation>
    <scope>NUCLEOTIDE SEQUENCE</scope>
</reference>
<dbReference type="GO" id="GO:0016791">
    <property type="term" value="F:phosphatase activity"/>
    <property type="evidence" value="ECO:0007669"/>
    <property type="project" value="TreeGrafter"/>
</dbReference>
<feature type="non-terminal residue" evidence="1">
    <location>
        <position position="1"/>
    </location>
</feature>
<accession>Q19Q33</accession>
<dbReference type="PANTHER" id="PTHR19288:SF93">
    <property type="entry name" value="FI11325P-RELATED"/>
    <property type="match status" value="1"/>
</dbReference>
<dbReference type="Pfam" id="PF13242">
    <property type="entry name" value="Hydrolase_like"/>
    <property type="match status" value="1"/>
</dbReference>
<evidence type="ECO:0000313" key="1">
    <source>
        <dbReference type="EMBL" id="ABF72879.1"/>
    </source>
</evidence>
<organism evidence="1">
    <name type="scientific">Belgica antarctica</name>
    <dbReference type="NCBI Taxonomy" id="315563"/>
    <lineage>
        <taxon>Eukaryota</taxon>
        <taxon>Metazoa</taxon>
        <taxon>Ecdysozoa</taxon>
        <taxon>Arthropoda</taxon>
        <taxon>Hexapoda</taxon>
        <taxon>Insecta</taxon>
        <taxon>Pterygota</taxon>
        <taxon>Neoptera</taxon>
        <taxon>Endopterygota</taxon>
        <taxon>Diptera</taxon>
        <taxon>Nematocera</taxon>
        <taxon>Chironomoidea</taxon>
        <taxon>Chironomidae</taxon>
        <taxon>Belgica</taxon>
    </lineage>
</organism>
<dbReference type="EMBL" id="DQ507306">
    <property type="protein sequence ID" value="ABF72879.1"/>
    <property type="molecule type" value="mRNA"/>
</dbReference>
<dbReference type="AlphaFoldDB" id="Q19Q33"/>
<dbReference type="Gene3D" id="3.40.50.1000">
    <property type="entry name" value="HAD superfamily/HAD-like"/>
    <property type="match status" value="2"/>
</dbReference>
<dbReference type="PANTHER" id="PTHR19288">
    <property type="entry name" value="4-NITROPHENYLPHOSPHATASE-RELATED"/>
    <property type="match status" value="1"/>
</dbReference>
<dbReference type="InterPro" id="IPR036412">
    <property type="entry name" value="HAD-like_sf"/>
</dbReference>
<proteinExistence type="evidence at transcript level"/>
<dbReference type="InterPro" id="IPR023214">
    <property type="entry name" value="HAD_sf"/>
</dbReference>
<sequence length="177" mass="19517">GDALPEFVQKELPNMDREVGAVVVGFDEHFCFPKPFKAVNYLRNPAVLFIATNEDEKFDFPQFTFPDTGPIIAAITNVTGRKPVVAGKPSKIIAEIALAHESHCDSRRFLMIGDRMNTDVLFGTNNDFQTLLVTETGTHSMKDVQEAINKIASGDDSLKNMVPNFCISALSQLLKNA</sequence>